<sequence length="179" mass="19878">MTLATFISPADFDLLVDAAYHPEAPTVTSSESAPGAALTHFADADAVKAQAAHCHAAGDVDHYAFGLWYRGAGGTVLERRIDFDPPRDGHRFGHSLAGWGLIHLHLYWTADTLQCRVVAHARAAAEKRQARYPELGAIDDWNWPQIESTTFRLQRRLASMGRTGPVIRRADVWQRPQRP</sequence>
<evidence type="ECO:0000313" key="1">
    <source>
        <dbReference type="EMBL" id="NKF21348.1"/>
    </source>
</evidence>
<dbReference type="RefSeq" id="WP_168146621.1">
    <property type="nucleotide sequence ID" value="NZ_JAAVXB010000002.1"/>
</dbReference>
<dbReference type="Proteomes" id="UP000653472">
    <property type="component" value="Unassembled WGS sequence"/>
</dbReference>
<accession>A0A969W8B8</accession>
<keyword evidence="2" id="KW-1185">Reference proteome</keyword>
<comment type="caution">
    <text evidence="1">The sequence shown here is derived from an EMBL/GenBank/DDBJ whole genome shotgun (WGS) entry which is preliminary data.</text>
</comment>
<reference evidence="1" key="1">
    <citation type="submission" date="2020-03" db="EMBL/GenBank/DDBJ databases">
        <title>Solimonas marina sp. nov., isolated from deep seawater of the Pacific Ocean.</title>
        <authorList>
            <person name="Liu X."/>
            <person name="Lai Q."/>
            <person name="Sun F."/>
            <person name="Gai Y."/>
            <person name="Li G."/>
            <person name="Shao Z."/>
        </authorList>
    </citation>
    <scope>NUCLEOTIDE SEQUENCE</scope>
    <source>
        <strain evidence="1">C16B3</strain>
    </source>
</reference>
<dbReference type="AlphaFoldDB" id="A0A969W8B8"/>
<evidence type="ECO:0000313" key="2">
    <source>
        <dbReference type="Proteomes" id="UP000653472"/>
    </source>
</evidence>
<gene>
    <name evidence="1" type="ORF">G7Y82_03390</name>
</gene>
<dbReference type="EMBL" id="JAAVXB010000002">
    <property type="protein sequence ID" value="NKF21348.1"/>
    <property type="molecule type" value="Genomic_DNA"/>
</dbReference>
<organism evidence="1 2">
    <name type="scientific">Solimonas marina</name>
    <dbReference type="NCBI Taxonomy" id="2714601"/>
    <lineage>
        <taxon>Bacteria</taxon>
        <taxon>Pseudomonadati</taxon>
        <taxon>Pseudomonadota</taxon>
        <taxon>Gammaproteobacteria</taxon>
        <taxon>Nevskiales</taxon>
        <taxon>Nevskiaceae</taxon>
        <taxon>Solimonas</taxon>
    </lineage>
</organism>
<proteinExistence type="predicted"/>
<name>A0A969W8B8_9GAMM</name>
<protein>
    <submittedName>
        <fullName evidence="1">Uncharacterized protein</fullName>
    </submittedName>
</protein>